<gene>
    <name evidence="3" type="ORF">D915_010073</name>
</gene>
<dbReference type="GO" id="GO:0005634">
    <property type="term" value="C:nucleus"/>
    <property type="evidence" value="ECO:0007669"/>
    <property type="project" value="TreeGrafter"/>
</dbReference>
<dbReference type="InterPro" id="IPR055211">
    <property type="entry name" value="KH_PNO1_2nd"/>
</dbReference>
<dbReference type="PANTHER" id="PTHR12826">
    <property type="entry name" value="RIBONUCLEASE Y"/>
    <property type="match status" value="1"/>
</dbReference>
<protein>
    <submittedName>
        <fullName evidence="3">Pre-rRNA-processing protein PNO1</fullName>
    </submittedName>
</protein>
<comment type="caution">
    <text evidence="3">The sequence shown here is derived from an EMBL/GenBank/DDBJ whole genome shotgun (WGS) entry which is preliminary data.</text>
</comment>
<organism evidence="3 4">
    <name type="scientific">Fasciola hepatica</name>
    <name type="common">Liver fluke</name>
    <dbReference type="NCBI Taxonomy" id="6192"/>
    <lineage>
        <taxon>Eukaryota</taxon>
        <taxon>Metazoa</taxon>
        <taxon>Spiralia</taxon>
        <taxon>Lophotrochozoa</taxon>
        <taxon>Platyhelminthes</taxon>
        <taxon>Trematoda</taxon>
        <taxon>Digenea</taxon>
        <taxon>Plagiorchiida</taxon>
        <taxon>Echinostomata</taxon>
        <taxon>Echinostomatoidea</taxon>
        <taxon>Fasciolidae</taxon>
        <taxon>Fasciola</taxon>
    </lineage>
</organism>
<sequence length="263" mass="29381">MACRMRYPNDLGTPGLCVLVVYNTLRTVFFGWGGSVTCSDITCLRRSPAHGVSILSLQIVLVQPTRTDTVQHITRVMTTSGDVRTVLIPVSRRTPTRSVWSSIVEVLTKQLKLMVCLSTRQKIWKIFVKASPETKDPLHLQKGVDFLHAYMKGFKYEDALAVVRIDGIYVESFHIMDVKQTLKGDHMARAIGRICGAKGRIRMCVENATRTRIIVADETIHILGSNERIAVARRALCDLILGTPPNKIFGKIRTHAARLDAVL</sequence>
<dbReference type="InterPro" id="IPR036612">
    <property type="entry name" value="KH_dom_type_1_sf"/>
</dbReference>
<dbReference type="Pfam" id="PF22891">
    <property type="entry name" value="KH_PNO1_2nd"/>
    <property type="match status" value="1"/>
</dbReference>
<dbReference type="CDD" id="cd22392">
    <property type="entry name" value="KH-I_PNO1_rpt2"/>
    <property type="match status" value="1"/>
</dbReference>
<evidence type="ECO:0000256" key="1">
    <source>
        <dbReference type="ARBA" id="ARBA00022884"/>
    </source>
</evidence>
<dbReference type="Gene3D" id="3.30.1370.10">
    <property type="entry name" value="K Homology domain, type 1"/>
    <property type="match status" value="1"/>
</dbReference>
<accession>A0A4E0RC02</accession>
<dbReference type="GO" id="GO:0003723">
    <property type="term" value="F:RNA binding"/>
    <property type="evidence" value="ECO:0007669"/>
    <property type="project" value="UniProtKB-KW"/>
</dbReference>
<dbReference type="SUPFAM" id="SSF54791">
    <property type="entry name" value="Eukaryotic type KH-domain (KH-domain type I)"/>
    <property type="match status" value="1"/>
</dbReference>
<feature type="domain" description="PNO1 second type I KH" evidence="2">
    <location>
        <begin position="172"/>
        <end position="255"/>
    </location>
</feature>
<name>A0A4E0RC02_FASHE</name>
<proteinExistence type="predicted"/>
<evidence type="ECO:0000259" key="2">
    <source>
        <dbReference type="Pfam" id="PF22891"/>
    </source>
</evidence>
<dbReference type="PANTHER" id="PTHR12826:SF13">
    <property type="entry name" value="RNA-BINDING PROTEIN PNO1"/>
    <property type="match status" value="1"/>
</dbReference>
<keyword evidence="1" id="KW-0694">RNA-binding</keyword>
<keyword evidence="4" id="KW-1185">Reference proteome</keyword>
<evidence type="ECO:0000313" key="3">
    <source>
        <dbReference type="EMBL" id="THD18987.1"/>
    </source>
</evidence>
<dbReference type="Proteomes" id="UP000230066">
    <property type="component" value="Unassembled WGS sequence"/>
</dbReference>
<dbReference type="AlphaFoldDB" id="A0A4E0RC02"/>
<evidence type="ECO:0000313" key="4">
    <source>
        <dbReference type="Proteomes" id="UP000230066"/>
    </source>
</evidence>
<reference evidence="3" key="1">
    <citation type="submission" date="2019-03" db="EMBL/GenBank/DDBJ databases">
        <title>Improved annotation for the trematode Fasciola hepatica.</title>
        <authorList>
            <person name="Choi Y.-J."/>
            <person name="Martin J."/>
            <person name="Mitreva M."/>
        </authorList>
    </citation>
    <scope>NUCLEOTIDE SEQUENCE [LARGE SCALE GENOMIC DNA]</scope>
</reference>
<dbReference type="EMBL" id="JXXN02007759">
    <property type="protein sequence ID" value="THD18987.1"/>
    <property type="molecule type" value="Genomic_DNA"/>
</dbReference>